<dbReference type="InterPro" id="IPR051619">
    <property type="entry name" value="TypeII_TA_RNase_PINc/VapC"/>
</dbReference>
<dbReference type="InterPro" id="IPR044153">
    <property type="entry name" value="PIN_Pae0151-like"/>
</dbReference>
<dbReference type="STRING" id="1307761.L21SP2_0686"/>
<dbReference type="PANTHER" id="PTHR35901:SF1">
    <property type="entry name" value="EXONUCLEASE VAPC9"/>
    <property type="match status" value="1"/>
</dbReference>
<dbReference type="PANTHER" id="PTHR35901">
    <property type="entry name" value="RIBONUCLEASE VAPC3"/>
    <property type="match status" value="1"/>
</dbReference>
<dbReference type="eggNOG" id="COG4113">
    <property type="taxonomic scope" value="Bacteria"/>
</dbReference>
<dbReference type="HOGENOM" id="CLU_121774_3_0_12"/>
<dbReference type="KEGG" id="slr:L21SP2_0686"/>
<dbReference type="OrthoDB" id="1524147at2"/>
<protein>
    <recommendedName>
        <fullName evidence="4">PIN domain-containing protein</fullName>
    </recommendedName>
</protein>
<evidence type="ECO:0000313" key="3">
    <source>
        <dbReference type="Proteomes" id="UP000018680"/>
    </source>
</evidence>
<dbReference type="Gene3D" id="3.40.50.1010">
    <property type="entry name" value="5'-nuclease"/>
    <property type="match status" value="1"/>
</dbReference>
<accession>V5WE87</accession>
<evidence type="ECO:0000256" key="1">
    <source>
        <dbReference type="ARBA" id="ARBA00022842"/>
    </source>
</evidence>
<name>V5WE87_9SPIO</name>
<keyword evidence="1" id="KW-0460">Magnesium</keyword>
<dbReference type="EMBL" id="CP006939">
    <property type="protein sequence ID" value="AHC14113.1"/>
    <property type="molecule type" value="Genomic_DNA"/>
</dbReference>
<gene>
    <name evidence="2" type="ORF">L21SP2_0686</name>
</gene>
<sequence>MTVVMDANALIYALMGQKSDKELIVKNHIIAPELIFPEAANVLRKYESMGVFGRNVERKVTELLQVGYTFVDQVHPHDSDLMSRALAHSIASGHSTYEWVYLELAKKYSGYLLTYDKKLRKLASHEGVVCFPANTEVEG</sequence>
<evidence type="ECO:0008006" key="4">
    <source>
        <dbReference type="Google" id="ProtNLM"/>
    </source>
</evidence>
<dbReference type="CDD" id="cd09873">
    <property type="entry name" value="PIN_Pae0151-like"/>
    <property type="match status" value="1"/>
</dbReference>
<dbReference type="Proteomes" id="UP000018680">
    <property type="component" value="Chromosome"/>
</dbReference>
<organism evidence="2 3">
    <name type="scientific">Salinispira pacifica</name>
    <dbReference type="NCBI Taxonomy" id="1307761"/>
    <lineage>
        <taxon>Bacteria</taxon>
        <taxon>Pseudomonadati</taxon>
        <taxon>Spirochaetota</taxon>
        <taxon>Spirochaetia</taxon>
        <taxon>Spirochaetales</taxon>
        <taxon>Spirochaetaceae</taxon>
        <taxon>Salinispira</taxon>
    </lineage>
</organism>
<dbReference type="InterPro" id="IPR029060">
    <property type="entry name" value="PIN-like_dom_sf"/>
</dbReference>
<evidence type="ECO:0000313" key="2">
    <source>
        <dbReference type="EMBL" id="AHC14113.1"/>
    </source>
</evidence>
<proteinExistence type="predicted"/>
<dbReference type="RefSeq" id="WP_024267044.1">
    <property type="nucleotide sequence ID" value="NC_023035.1"/>
</dbReference>
<keyword evidence="3" id="KW-1185">Reference proteome</keyword>
<dbReference type="SUPFAM" id="SSF88723">
    <property type="entry name" value="PIN domain-like"/>
    <property type="match status" value="1"/>
</dbReference>
<dbReference type="AlphaFoldDB" id="V5WE87"/>
<reference evidence="2 3" key="1">
    <citation type="journal article" date="2015" name="Stand. Genomic Sci.">
        <title>Complete genome sequence and description of Salinispira pacifica gen. nov., sp. nov., a novel spirochaete isolated form a hypersaline microbial mat.</title>
        <authorList>
            <person name="Ben Hania W."/>
            <person name="Joseph M."/>
            <person name="Schumann P."/>
            <person name="Bunk B."/>
            <person name="Fiebig A."/>
            <person name="Sproer C."/>
            <person name="Klenk H.P."/>
            <person name="Fardeau M.L."/>
            <person name="Spring S."/>
        </authorList>
    </citation>
    <scope>NUCLEOTIDE SEQUENCE [LARGE SCALE GENOMIC DNA]</scope>
    <source>
        <strain evidence="2 3">L21-RPul-D2</strain>
    </source>
</reference>